<dbReference type="SUPFAM" id="SSF51905">
    <property type="entry name" value="FAD/NAD(P)-binding domain"/>
    <property type="match status" value="1"/>
</dbReference>
<evidence type="ECO:0000256" key="4">
    <source>
        <dbReference type="ARBA" id="ARBA00023002"/>
    </source>
</evidence>
<dbReference type="GO" id="GO:0003955">
    <property type="term" value="F:NAD(P)H dehydrogenase (quinone) activity"/>
    <property type="evidence" value="ECO:0007669"/>
    <property type="project" value="TreeGrafter"/>
</dbReference>
<dbReference type="PANTHER" id="PTHR42913">
    <property type="entry name" value="APOPTOSIS-INDUCING FACTOR 1"/>
    <property type="match status" value="1"/>
</dbReference>
<dbReference type="InterPro" id="IPR051169">
    <property type="entry name" value="NADH-Q_oxidoreductase"/>
</dbReference>
<dbReference type="PRINTS" id="PR00368">
    <property type="entry name" value="FADPNR"/>
</dbReference>
<dbReference type="OrthoDB" id="9767928at2"/>
<keyword evidence="3" id="KW-0274">FAD</keyword>
<evidence type="ECO:0000256" key="5">
    <source>
        <dbReference type="SAM" id="Phobius"/>
    </source>
</evidence>
<keyword evidence="5" id="KW-0812">Transmembrane</keyword>
<dbReference type="GO" id="GO:0019646">
    <property type="term" value="P:aerobic electron transport chain"/>
    <property type="evidence" value="ECO:0007669"/>
    <property type="project" value="TreeGrafter"/>
</dbReference>
<name>A0A1H0SSH0_9BACT</name>
<organism evidence="7 8">
    <name type="scientific">Desulforhopalus singaporensis</name>
    <dbReference type="NCBI Taxonomy" id="91360"/>
    <lineage>
        <taxon>Bacteria</taxon>
        <taxon>Pseudomonadati</taxon>
        <taxon>Thermodesulfobacteriota</taxon>
        <taxon>Desulfobulbia</taxon>
        <taxon>Desulfobulbales</taxon>
        <taxon>Desulfocapsaceae</taxon>
        <taxon>Desulforhopalus</taxon>
    </lineage>
</organism>
<evidence type="ECO:0000313" key="8">
    <source>
        <dbReference type="Proteomes" id="UP000199073"/>
    </source>
</evidence>
<dbReference type="Pfam" id="PF07992">
    <property type="entry name" value="Pyr_redox_2"/>
    <property type="match status" value="1"/>
</dbReference>
<dbReference type="EMBL" id="FNJI01000020">
    <property type="protein sequence ID" value="SDP44176.1"/>
    <property type="molecule type" value="Genomic_DNA"/>
</dbReference>
<dbReference type="AlphaFoldDB" id="A0A1H0SSH0"/>
<dbReference type="PANTHER" id="PTHR42913:SF9">
    <property type="entry name" value="SLR1591 PROTEIN"/>
    <property type="match status" value="1"/>
</dbReference>
<feature type="domain" description="FAD/NAD(P)-binding" evidence="6">
    <location>
        <begin position="5"/>
        <end position="287"/>
    </location>
</feature>
<evidence type="ECO:0000256" key="1">
    <source>
        <dbReference type="ARBA" id="ARBA00001974"/>
    </source>
</evidence>
<keyword evidence="5" id="KW-1133">Transmembrane helix</keyword>
<gene>
    <name evidence="7" type="ORF">SAMN05660330_02782</name>
</gene>
<protein>
    <submittedName>
        <fullName evidence="7">Pyridine nucleotide-disulfide oxidoreductase family protein</fullName>
    </submittedName>
</protein>
<dbReference type="InterPro" id="IPR023753">
    <property type="entry name" value="FAD/NAD-binding_dom"/>
</dbReference>
<reference evidence="7 8" key="1">
    <citation type="submission" date="2016-10" db="EMBL/GenBank/DDBJ databases">
        <authorList>
            <person name="de Groot N.N."/>
        </authorList>
    </citation>
    <scope>NUCLEOTIDE SEQUENCE [LARGE SCALE GENOMIC DNA]</scope>
    <source>
        <strain evidence="7 8">DSM 12130</strain>
    </source>
</reference>
<comment type="cofactor">
    <cofactor evidence="1">
        <name>FAD</name>
        <dbReference type="ChEBI" id="CHEBI:57692"/>
    </cofactor>
</comment>
<sequence>MATKQLVLIGGGHAHMVTLARLRSFVKKGYGVTVIQPSDHHYYSGMGPGMLGGTYLPDQIRFNTRKVVKGQGGRFVRDKARLVDPVRRVVLLEQSETEISYNVLSCNAGSFVPRAGIVTDQTVFTAKPIEGLWHAREEIIRRAGSENLEIAIVGGGPSSVEIAGNIWQLTRNCKCSSITIRIFAGSKLMGHLPAQIGRLARRIFNRRGIELIEGSYVKEMGGGDILLENGTTYRADLLFPAMGVRPSKIFAESGLSTGTDGGLLVNKYLQSIGDPNIFGGGDCICFQPQPLDKVGVYAVRENPVLYHNLMAALDGDELKPFNPGGKYLLIYNLGGGVGIFCKWSIVFAGKLAFRIKDHIDRKFIDTFQAIEREFQ</sequence>
<evidence type="ECO:0000259" key="6">
    <source>
        <dbReference type="Pfam" id="PF07992"/>
    </source>
</evidence>
<evidence type="ECO:0000313" key="7">
    <source>
        <dbReference type="EMBL" id="SDP44176.1"/>
    </source>
</evidence>
<dbReference type="STRING" id="91360.SAMN05660330_02782"/>
<proteinExistence type="predicted"/>
<dbReference type="RefSeq" id="WP_092223838.1">
    <property type="nucleotide sequence ID" value="NZ_FNJI01000020.1"/>
</dbReference>
<keyword evidence="2" id="KW-0285">Flavoprotein</keyword>
<evidence type="ECO:0000256" key="3">
    <source>
        <dbReference type="ARBA" id="ARBA00022827"/>
    </source>
</evidence>
<evidence type="ECO:0000256" key="2">
    <source>
        <dbReference type="ARBA" id="ARBA00022630"/>
    </source>
</evidence>
<keyword evidence="4" id="KW-0560">Oxidoreductase</keyword>
<accession>A0A1H0SSH0</accession>
<dbReference type="InterPro" id="IPR036188">
    <property type="entry name" value="FAD/NAD-bd_sf"/>
</dbReference>
<dbReference type="Gene3D" id="3.50.50.100">
    <property type="match status" value="1"/>
</dbReference>
<dbReference type="Proteomes" id="UP000199073">
    <property type="component" value="Unassembled WGS sequence"/>
</dbReference>
<feature type="transmembrane region" description="Helical" evidence="5">
    <location>
        <begin position="328"/>
        <end position="353"/>
    </location>
</feature>
<keyword evidence="5" id="KW-0472">Membrane</keyword>
<keyword evidence="8" id="KW-1185">Reference proteome</keyword>